<organism evidence="3 4">
    <name type="scientific">Conchiformibius kuhniae</name>
    <dbReference type="NCBI Taxonomy" id="211502"/>
    <lineage>
        <taxon>Bacteria</taxon>
        <taxon>Pseudomonadati</taxon>
        <taxon>Pseudomonadota</taxon>
        <taxon>Betaproteobacteria</taxon>
        <taxon>Neisseriales</taxon>
        <taxon>Neisseriaceae</taxon>
        <taxon>Conchiformibius</taxon>
    </lineage>
</organism>
<evidence type="ECO:0000256" key="1">
    <source>
        <dbReference type="ARBA" id="ARBA00022737"/>
    </source>
</evidence>
<feature type="chain" id="PRO_5035735509" description="MORN repeat-containing protein" evidence="2">
    <location>
        <begin position="19"/>
        <end position="240"/>
    </location>
</feature>
<evidence type="ECO:0000256" key="2">
    <source>
        <dbReference type="SAM" id="SignalP"/>
    </source>
</evidence>
<accession>A0A8T9MU49</accession>
<evidence type="ECO:0008006" key="5">
    <source>
        <dbReference type="Google" id="ProtNLM"/>
    </source>
</evidence>
<dbReference type="SUPFAM" id="SSF82185">
    <property type="entry name" value="Histone H3 K4-specific methyltransferase SET7/9 N-terminal domain"/>
    <property type="match status" value="2"/>
</dbReference>
<dbReference type="PANTHER" id="PTHR43215:SF14">
    <property type="entry name" value="RADIAL SPOKE HEAD 1 HOMOLOG"/>
    <property type="match status" value="1"/>
</dbReference>
<dbReference type="Pfam" id="PF02493">
    <property type="entry name" value="MORN"/>
    <property type="match status" value="4"/>
</dbReference>
<keyword evidence="2" id="KW-0732">Signal</keyword>
<dbReference type="KEGG" id="ckh:LVJ77_05965"/>
<keyword evidence="1" id="KW-0677">Repeat</keyword>
<dbReference type="PANTHER" id="PTHR43215">
    <property type="entry name" value="RADIAL SPOKE HEAD 1 HOMOLOG"/>
    <property type="match status" value="1"/>
</dbReference>
<reference evidence="3" key="1">
    <citation type="journal article" date="2022" name="Res Sq">
        <title>Evolution of multicellular longitudinally dividing oral cavity symbionts (Neisseriaceae).</title>
        <authorList>
            <person name="Nyongesa S."/>
            <person name="Weber P."/>
            <person name="Bernet E."/>
            <person name="Pullido F."/>
            <person name="Nieckarz M."/>
            <person name="Delaby M."/>
            <person name="Nieves C."/>
            <person name="Viehboeck T."/>
            <person name="Krause N."/>
            <person name="Rivera-Millot A."/>
            <person name="Nakamura A."/>
            <person name="Vischer N."/>
            <person name="VanNieuwenhze M."/>
            <person name="Brun Y."/>
            <person name="Cava F."/>
            <person name="Bulgheresi S."/>
            <person name="Veyrier F."/>
        </authorList>
    </citation>
    <scope>NUCLEOTIDE SEQUENCE</scope>
    <source>
        <strain evidence="3">17694</strain>
    </source>
</reference>
<sequence length="240" mass="26645">MLKHLMMVLAFASAGAFAEDVYTTTQPNGCKVHNPNPYSNDTAEWQGACNAAGFAEGEGVLRFRNHLGVGETELSGSWQNGKLQGIGKIQTQIALGVSRNTYRGEFRDSLKHGIGIMEFPGGFYTGEFRHDQPHGLGTMIGLLQKDVLHGQWENGSLRQGEWFSSSEDNRVRYSGVFHDAKPQGFGTMTLHKDSKMLQRLNAKQRTQGKWQGDDYVLRGWFENGNFIAPCATAAQCAKRR</sequence>
<dbReference type="Gene3D" id="2.20.110.10">
    <property type="entry name" value="Histone H3 K4-specific methyltransferase SET7/9 N-terminal domain"/>
    <property type="match status" value="1"/>
</dbReference>
<proteinExistence type="predicted"/>
<protein>
    <recommendedName>
        <fullName evidence="5">MORN repeat-containing protein</fullName>
    </recommendedName>
</protein>
<feature type="signal peptide" evidence="2">
    <location>
        <begin position="1"/>
        <end position="18"/>
    </location>
</feature>
<dbReference type="EMBL" id="CP091521">
    <property type="protein sequence ID" value="UOP04036.1"/>
    <property type="molecule type" value="Genomic_DNA"/>
</dbReference>
<evidence type="ECO:0000313" key="3">
    <source>
        <dbReference type="EMBL" id="UOP04036.1"/>
    </source>
</evidence>
<evidence type="ECO:0000313" key="4">
    <source>
        <dbReference type="Proteomes" id="UP000831534"/>
    </source>
</evidence>
<name>A0A8T9MU49_9NEIS</name>
<dbReference type="SMART" id="SM00698">
    <property type="entry name" value="MORN"/>
    <property type="match status" value="3"/>
</dbReference>
<dbReference type="AlphaFoldDB" id="A0A8T9MU49"/>
<dbReference type="InterPro" id="IPR003409">
    <property type="entry name" value="MORN"/>
</dbReference>
<gene>
    <name evidence="3" type="ORF">LVJ77_05965</name>
</gene>
<reference evidence="3" key="2">
    <citation type="submission" date="2024-09" db="EMBL/GenBank/DDBJ databases">
        <authorList>
            <person name="Veyrier F.J."/>
        </authorList>
    </citation>
    <scope>NUCLEOTIDE SEQUENCE</scope>
    <source>
        <strain evidence="3">17694</strain>
    </source>
</reference>
<dbReference type="Proteomes" id="UP000831534">
    <property type="component" value="Chromosome"/>
</dbReference>
<keyword evidence="4" id="KW-1185">Reference proteome</keyword>
<dbReference type="RefSeq" id="WP_027009724.1">
    <property type="nucleotide sequence ID" value="NZ_CP091521.1"/>
</dbReference>